<evidence type="ECO:0000256" key="1">
    <source>
        <dbReference type="ARBA" id="ARBA00022737"/>
    </source>
</evidence>
<proteinExistence type="predicted"/>
<organism evidence="4 5">
    <name type="scientific">Oopsacas minuta</name>
    <dbReference type="NCBI Taxonomy" id="111878"/>
    <lineage>
        <taxon>Eukaryota</taxon>
        <taxon>Metazoa</taxon>
        <taxon>Porifera</taxon>
        <taxon>Hexactinellida</taxon>
        <taxon>Hexasterophora</taxon>
        <taxon>Lyssacinosida</taxon>
        <taxon>Leucopsacidae</taxon>
        <taxon>Oopsacas</taxon>
    </lineage>
</organism>
<dbReference type="PROSITE" id="PS50088">
    <property type="entry name" value="ANK_REPEAT"/>
    <property type="match status" value="2"/>
</dbReference>
<dbReference type="InterPro" id="IPR036770">
    <property type="entry name" value="Ankyrin_rpt-contain_sf"/>
</dbReference>
<dbReference type="Gene3D" id="1.25.40.20">
    <property type="entry name" value="Ankyrin repeat-containing domain"/>
    <property type="match status" value="1"/>
</dbReference>
<dbReference type="EMBL" id="JAKMXF010000177">
    <property type="protein sequence ID" value="KAI6655804.1"/>
    <property type="molecule type" value="Genomic_DNA"/>
</dbReference>
<feature type="repeat" description="ANK" evidence="3">
    <location>
        <begin position="32"/>
        <end position="64"/>
    </location>
</feature>
<keyword evidence="1" id="KW-0677">Repeat</keyword>
<dbReference type="PROSITE" id="PS50297">
    <property type="entry name" value="ANK_REP_REGION"/>
    <property type="match status" value="2"/>
</dbReference>
<feature type="repeat" description="ANK" evidence="3">
    <location>
        <begin position="65"/>
        <end position="97"/>
    </location>
</feature>
<gene>
    <name evidence="4" type="ORF">LOD99_1946</name>
</gene>
<evidence type="ECO:0000256" key="2">
    <source>
        <dbReference type="ARBA" id="ARBA00023043"/>
    </source>
</evidence>
<keyword evidence="2 3" id="KW-0040">ANK repeat</keyword>
<keyword evidence="5" id="KW-1185">Reference proteome</keyword>
<dbReference type="PANTHER" id="PTHR24198">
    <property type="entry name" value="ANKYRIN REPEAT AND PROTEIN KINASE DOMAIN-CONTAINING PROTEIN"/>
    <property type="match status" value="1"/>
</dbReference>
<dbReference type="Proteomes" id="UP001165289">
    <property type="component" value="Unassembled WGS sequence"/>
</dbReference>
<accession>A0AAV7K5Q8</accession>
<dbReference type="InterPro" id="IPR002110">
    <property type="entry name" value="Ankyrin_rpt"/>
</dbReference>
<protein>
    <submittedName>
        <fullName evidence="4">Protein fem-1-like protein B isoform X1</fullName>
    </submittedName>
</protein>
<dbReference type="Pfam" id="PF12796">
    <property type="entry name" value="Ank_2"/>
    <property type="match status" value="1"/>
</dbReference>
<name>A0AAV7K5Q8_9METZ</name>
<dbReference type="PANTHER" id="PTHR24198:SF165">
    <property type="entry name" value="ANKYRIN REPEAT-CONTAINING PROTEIN-RELATED"/>
    <property type="match status" value="1"/>
</dbReference>
<evidence type="ECO:0000313" key="5">
    <source>
        <dbReference type="Proteomes" id="UP001165289"/>
    </source>
</evidence>
<dbReference type="SUPFAM" id="SSF48403">
    <property type="entry name" value="Ankyrin repeat"/>
    <property type="match status" value="1"/>
</dbReference>
<comment type="caution">
    <text evidence="4">The sequence shown here is derived from an EMBL/GenBank/DDBJ whole genome shotgun (WGS) entry which is preliminary data.</text>
</comment>
<evidence type="ECO:0000256" key="3">
    <source>
        <dbReference type="PROSITE-ProRule" id="PRU00023"/>
    </source>
</evidence>
<evidence type="ECO:0000313" key="4">
    <source>
        <dbReference type="EMBL" id="KAI6655804.1"/>
    </source>
</evidence>
<sequence>MIVSYILKNYLEVLDLEYSMTVKPDFTGYEVRGATALWCAALGGNVNIVSELLEAGANINHSNSRNSTPLTAACDHNRREVIKCLLNKGAKTSIANQVGQTPFMVAVFGLNEDALRLLGK</sequence>
<dbReference type="AlphaFoldDB" id="A0AAV7K5Q8"/>
<reference evidence="4 5" key="1">
    <citation type="journal article" date="2023" name="BMC Biol.">
        <title>The compact genome of the sponge Oopsacas minuta (Hexactinellida) is lacking key metazoan core genes.</title>
        <authorList>
            <person name="Santini S."/>
            <person name="Schenkelaars Q."/>
            <person name="Jourda C."/>
            <person name="Duchesne M."/>
            <person name="Belahbib H."/>
            <person name="Rocher C."/>
            <person name="Selva M."/>
            <person name="Riesgo A."/>
            <person name="Vervoort M."/>
            <person name="Leys S.P."/>
            <person name="Kodjabachian L."/>
            <person name="Le Bivic A."/>
            <person name="Borchiellini C."/>
            <person name="Claverie J.M."/>
            <person name="Renard E."/>
        </authorList>
    </citation>
    <scope>NUCLEOTIDE SEQUENCE [LARGE SCALE GENOMIC DNA]</scope>
    <source>
        <strain evidence="4">SPO-2</strain>
    </source>
</reference>
<dbReference type="SMART" id="SM00248">
    <property type="entry name" value="ANK"/>
    <property type="match status" value="2"/>
</dbReference>